<reference evidence="6 7" key="1">
    <citation type="submission" date="2016-06" db="EMBL/GenBank/DDBJ databases">
        <title>Evolution of pathogenesis and genome organization in the Tremellales.</title>
        <authorList>
            <person name="Cuomo C."/>
            <person name="Litvintseva A."/>
            <person name="Heitman J."/>
            <person name="Chen Y."/>
            <person name="Sun S."/>
            <person name="Springer D."/>
            <person name="Dromer F."/>
            <person name="Young S."/>
            <person name="Zeng Q."/>
            <person name="Chapman S."/>
            <person name="Gujja S."/>
            <person name="Saif S."/>
            <person name="Birren B."/>
        </authorList>
    </citation>
    <scope>NUCLEOTIDE SEQUENCE [LARGE SCALE GENOMIC DNA]</scope>
    <source>
        <strain evidence="6 7">CBS 7118</strain>
    </source>
</reference>
<organism evidence="6 7">
    <name type="scientific">Cryptococcus wingfieldii CBS 7118</name>
    <dbReference type="NCBI Taxonomy" id="1295528"/>
    <lineage>
        <taxon>Eukaryota</taxon>
        <taxon>Fungi</taxon>
        <taxon>Dikarya</taxon>
        <taxon>Basidiomycota</taxon>
        <taxon>Agaricomycotina</taxon>
        <taxon>Tremellomycetes</taxon>
        <taxon>Tremellales</taxon>
        <taxon>Cryptococcaceae</taxon>
        <taxon>Cryptococcus</taxon>
    </lineage>
</organism>
<feature type="repeat" description="TPR" evidence="3">
    <location>
        <begin position="835"/>
        <end position="868"/>
    </location>
</feature>
<dbReference type="InterPro" id="IPR011990">
    <property type="entry name" value="TPR-like_helical_dom_sf"/>
</dbReference>
<gene>
    <name evidence="6" type="ORF">L198_04496</name>
</gene>
<dbReference type="InterPro" id="IPR039226">
    <property type="entry name" value="Ski3/TTC37"/>
</dbReference>
<dbReference type="GO" id="GO:0006401">
    <property type="term" value="P:RNA catabolic process"/>
    <property type="evidence" value="ECO:0007669"/>
    <property type="project" value="InterPro"/>
</dbReference>
<comment type="caution">
    <text evidence="6">The sequence shown here is derived from an EMBL/GenBank/DDBJ whole genome shotgun (WGS) entry which is preliminary data.</text>
</comment>
<keyword evidence="4" id="KW-0175">Coiled coil</keyword>
<dbReference type="Proteomes" id="UP000094819">
    <property type="component" value="Unassembled WGS sequence"/>
</dbReference>
<evidence type="ECO:0000256" key="3">
    <source>
        <dbReference type="PROSITE-ProRule" id="PRU00339"/>
    </source>
</evidence>
<feature type="repeat" description="TPR" evidence="3">
    <location>
        <begin position="801"/>
        <end position="834"/>
    </location>
</feature>
<keyword evidence="7" id="KW-1185">Reference proteome</keyword>
<dbReference type="InterPro" id="IPR019734">
    <property type="entry name" value="TPR_rpt"/>
</dbReference>
<dbReference type="EMBL" id="AWGH01000012">
    <property type="protein sequence ID" value="ODN95877.1"/>
    <property type="molecule type" value="Genomic_DNA"/>
</dbReference>
<keyword evidence="2 3" id="KW-0802">TPR repeat</keyword>
<feature type="region of interest" description="Disordered" evidence="5">
    <location>
        <begin position="405"/>
        <end position="443"/>
    </location>
</feature>
<name>A0A1E3J4W0_9TREE</name>
<dbReference type="Pfam" id="PF13432">
    <property type="entry name" value="TPR_16"/>
    <property type="match status" value="2"/>
</dbReference>
<protein>
    <submittedName>
        <fullName evidence="6">Superkiller protein 3</fullName>
    </submittedName>
</protein>
<evidence type="ECO:0000313" key="6">
    <source>
        <dbReference type="EMBL" id="ODN95877.1"/>
    </source>
</evidence>
<evidence type="ECO:0000256" key="4">
    <source>
        <dbReference type="SAM" id="Coils"/>
    </source>
</evidence>
<dbReference type="PROSITE" id="PS50005">
    <property type="entry name" value="TPR"/>
    <property type="match status" value="5"/>
</dbReference>
<sequence length="1552" mass="171376">MSNKKALKSIQGHLKEKNAESALYEATELLKSIDHEDTDAAQCLVFRGLALTQLEKLDESEKSYLQAYKLQPNNPLAAKGLTMLYEKTQDWDKYGLFLENQTQGMYDSGDAEKLAAALERLISIRQEHGSEEKLYKTLELLLPSSPLVPLLQSVEASKDSYVPIAIPEYPTPANKLPVLPPLPHPSLIAGSLAIALNVLIRFETALSAKIAARVANDRKRINAGSEAEVRKNVDREILATEGLKLAELWKEVGGHPAVEDDIRRQVEIKELNFWRRLVACLDAKPKTAARPAAKPSVPSAPKLKLAVSGLSEPALFQEKKNLVAPTKQEALDHADGLANGFVLLGVNSAGSEEGWSWALEGKDEESIYYDIDLLHKYACAFPFSPLADFIDIYCRWFKRPSPEYEQEKDNASLQERTQFKKHKGGKASRARRQVRREEEGQDEGKVVVAEDVEQEEKEEMISLLTKLIVKLPKSLFAYRAMARVSLQDEDLPNAISFAEKARKLVKEIESQRGIALPNAQADLDTVLGVALVPYFPPKHHKRATRILETVLTAKPENIEARFSRAQVFQYAGDWTSAREHFQQVLDSSQDEKAIITAKEEVGWCLVNEGKLEAGRDVLEEVVGIRDGKSEREKEGEAKERGRAWYRLGQTEWRIGDDEAKANAEEWFMASIRANPSHAASYTALGTCYSSANPPDHERALKCYQRAFDLDATEAYAAHRLAIGYANEDEWAQVRLIAVRVMEGEGGLEGVAGGEALGTKARFAPQNGWAWKALGATEMHYKKYDKAAEAYQIALRADPEDVSTWVTLGEAYVKCGRHTAGLKTFSHALTIDPANWRALFNIGQTQSQLGAFDKAIEAYGQVMDITGGEEVGIVAALAEANLASGRQTAAGGFRVRSRGAFHRAIELAVKVLKTGRTHRAWAWKLIGDATFELSWQESSIEEAQASFEYVQPVLQFLVEDDADQRSNAPGVGHAANLLQEAVSLSTTLKTAIFAFAYRAHLLKNEPRVVDPALYDYASALHTLAGRLDDGEERKQCLRTAISAIRTALDRDAGDERLWNALGVICSTAGPQLAQHALVVSLELYTKDPVVWVNLGYLYLRLDDRELAGRCFLKAQVLDPDYARAWYGQGLLADRNGEKEQAKALFSHSVTLSAQALLEADLALAAATFARFLSPTSAIDAGILHQPAFALKHYCHQRPQDYTAAHLYALICERLGLVEEAVSSLERTAIALEEEFERAESAEIEHFYAVALCNLGRVRLSTGQYEEALEALDNCWELVAGSSEAASATLKPQCKLLQGLAHYWLGQTDESLESFQAALDEATANQDMEVKEEVAVLLSRTLWGLGGKDAREIAKSNLLECLSRENPSLRVISTLAAIAVVSADSDLIEASMSELLSRPISERVQDSSDQGDLVLYLHNLAEGQEEEAYEVLQDAARAAPGSQRIINRLAEALIKASKAGDALKILEVPGGKNGTVESKAEEDRLRGLAELLEGEGKGLKKLKRSVMLAPWEEENWHALAWGKKVADEAGLEEEEQQQQEEVEQEEVQSSVQVA</sequence>
<feature type="repeat" description="TPR" evidence="3">
    <location>
        <begin position="767"/>
        <end position="800"/>
    </location>
</feature>
<dbReference type="SMART" id="SM00028">
    <property type="entry name" value="TPR"/>
    <property type="match status" value="12"/>
</dbReference>
<dbReference type="SUPFAM" id="SSF48452">
    <property type="entry name" value="TPR-like"/>
    <property type="match status" value="4"/>
</dbReference>
<feature type="coiled-coil region" evidence="4">
    <location>
        <begin position="1213"/>
        <end position="1240"/>
    </location>
</feature>
<feature type="region of interest" description="Disordered" evidence="5">
    <location>
        <begin position="1525"/>
        <end position="1552"/>
    </location>
</feature>
<dbReference type="PANTHER" id="PTHR15704">
    <property type="entry name" value="SUPERKILLER 3 PROTEIN-RELATED"/>
    <property type="match status" value="1"/>
</dbReference>
<dbReference type="GO" id="GO:0055087">
    <property type="term" value="C:Ski complex"/>
    <property type="evidence" value="ECO:0007669"/>
    <property type="project" value="InterPro"/>
</dbReference>
<keyword evidence="1" id="KW-0677">Repeat</keyword>
<feature type="compositionally biased region" description="Acidic residues" evidence="5">
    <location>
        <begin position="1527"/>
        <end position="1544"/>
    </location>
</feature>
<evidence type="ECO:0000256" key="2">
    <source>
        <dbReference type="ARBA" id="ARBA00022803"/>
    </source>
</evidence>
<evidence type="ECO:0000256" key="5">
    <source>
        <dbReference type="SAM" id="MobiDB-lite"/>
    </source>
</evidence>
<dbReference type="RefSeq" id="XP_019031542.1">
    <property type="nucleotide sequence ID" value="XM_019176614.1"/>
</dbReference>
<feature type="compositionally biased region" description="Basic residues" evidence="5">
    <location>
        <begin position="419"/>
        <end position="434"/>
    </location>
</feature>
<dbReference type="GeneID" id="30193709"/>
<proteinExistence type="predicted"/>
<dbReference type="PANTHER" id="PTHR15704:SF7">
    <property type="entry name" value="SUPERKILLER COMPLEX PROTEIN 3"/>
    <property type="match status" value="1"/>
</dbReference>
<feature type="repeat" description="TPR" evidence="3">
    <location>
        <begin position="41"/>
        <end position="74"/>
    </location>
</feature>
<feature type="repeat" description="TPR" evidence="3">
    <location>
        <begin position="1087"/>
        <end position="1120"/>
    </location>
</feature>
<dbReference type="Pfam" id="PF13181">
    <property type="entry name" value="TPR_8"/>
    <property type="match status" value="2"/>
</dbReference>
<evidence type="ECO:0000256" key="1">
    <source>
        <dbReference type="ARBA" id="ARBA00022737"/>
    </source>
</evidence>
<dbReference type="Gene3D" id="1.25.40.10">
    <property type="entry name" value="Tetratricopeptide repeat domain"/>
    <property type="match status" value="7"/>
</dbReference>
<accession>A0A1E3J4W0</accession>
<dbReference type="OrthoDB" id="421075at2759"/>
<evidence type="ECO:0000313" key="7">
    <source>
        <dbReference type="Proteomes" id="UP000094819"/>
    </source>
</evidence>